<evidence type="ECO:0000256" key="2">
    <source>
        <dbReference type="SAM" id="MobiDB-lite"/>
    </source>
</evidence>
<dbReference type="Proteomes" id="UP001327560">
    <property type="component" value="Chromosome 5"/>
</dbReference>
<dbReference type="PANTHER" id="PTHR31147:SF33">
    <property type="entry name" value="N-HYDROXYCINNAMOYL_BENZOYLTRANSFERASE, PUTATIVE-RELATED"/>
    <property type="match status" value="1"/>
</dbReference>
<dbReference type="EMBL" id="CP136894">
    <property type="protein sequence ID" value="WOL08262.1"/>
    <property type="molecule type" value="Genomic_DNA"/>
</dbReference>
<proteinExistence type="inferred from homology"/>
<evidence type="ECO:0000313" key="4">
    <source>
        <dbReference type="Proteomes" id="UP001327560"/>
    </source>
</evidence>
<reference evidence="3 4" key="1">
    <citation type="submission" date="2023-10" db="EMBL/GenBank/DDBJ databases">
        <title>Chromosome-scale genome assembly provides insights into flower coloration mechanisms of Canna indica.</title>
        <authorList>
            <person name="Li C."/>
        </authorList>
    </citation>
    <scope>NUCLEOTIDE SEQUENCE [LARGE SCALE GENOMIC DNA]</scope>
    <source>
        <tissue evidence="3">Flower</tissue>
    </source>
</reference>
<feature type="compositionally biased region" description="Basic and acidic residues" evidence="2">
    <location>
        <begin position="23"/>
        <end position="36"/>
    </location>
</feature>
<evidence type="ECO:0000313" key="3">
    <source>
        <dbReference type="EMBL" id="WOL08262.1"/>
    </source>
</evidence>
<protein>
    <submittedName>
        <fullName evidence="3">Uncharacterized protein</fullName>
    </submittedName>
</protein>
<dbReference type="Gene3D" id="3.30.559.10">
    <property type="entry name" value="Chloramphenicol acetyltransferase-like domain"/>
    <property type="match status" value="2"/>
</dbReference>
<keyword evidence="4" id="KW-1185">Reference proteome</keyword>
<name>A0AAQ3KGH3_9LILI</name>
<feature type="region of interest" description="Disordered" evidence="2">
    <location>
        <begin position="13"/>
        <end position="36"/>
    </location>
</feature>
<gene>
    <name evidence="3" type="ORF">Cni_G17014</name>
</gene>
<organism evidence="3 4">
    <name type="scientific">Canna indica</name>
    <name type="common">Indian-shot</name>
    <dbReference type="NCBI Taxonomy" id="4628"/>
    <lineage>
        <taxon>Eukaryota</taxon>
        <taxon>Viridiplantae</taxon>
        <taxon>Streptophyta</taxon>
        <taxon>Embryophyta</taxon>
        <taxon>Tracheophyta</taxon>
        <taxon>Spermatophyta</taxon>
        <taxon>Magnoliopsida</taxon>
        <taxon>Liliopsida</taxon>
        <taxon>Zingiberales</taxon>
        <taxon>Cannaceae</taxon>
        <taxon>Canna</taxon>
    </lineage>
</organism>
<evidence type="ECO:0000256" key="1">
    <source>
        <dbReference type="ARBA" id="ARBA00009861"/>
    </source>
</evidence>
<dbReference type="Pfam" id="PF02458">
    <property type="entry name" value="Transferase"/>
    <property type="match status" value="1"/>
</dbReference>
<accession>A0AAQ3KGH3</accession>
<comment type="similarity">
    <text evidence="1">Belongs to the plant acyltransferase family.</text>
</comment>
<dbReference type="InterPro" id="IPR023213">
    <property type="entry name" value="CAT-like_dom_sf"/>
</dbReference>
<dbReference type="InterPro" id="IPR050898">
    <property type="entry name" value="Plant_acyltransferase"/>
</dbReference>
<dbReference type="AlphaFoldDB" id="A0AAQ3KGH3"/>
<sequence>MLRFNFKHREVNSSNRLGKKKSNTMEETKSNTMEEKRSNKLSIGVVVLKTASIFPSKPAPVRQSLPLSHLDSDLIFDIPFSTLRLYASSPSTADPADVIAMALPAALDFYHPLAASLQRCPSGIRLEVGPTPVGVFFIRAASPLTLAEVWAQRDSPLLRGLVPSVLPDHRALVHPVALQVTTLACGGFALGMYVQHALCDGAGATQFLSTVAGFARGAGPPTVVPIWERADLLGPRTPAKVEVPFRDVLGFDSEVASSGPYAVANARTDGPFIREFFDVNEARLNGFRNKLAEEAAMSFTTFQALSAFIWRARIEASEYSNDEVVKLVYSMNIGKLLKPALPAGYWGNVCVPVYVQLTVGELLKQPLWKTAKLIKMSKDNVTDEYVRSYIDFQELHYADGITAGTRVSAFTDWRHLGHSNIDFGWGGPVNVMPLSWKLLGSLEPCFFLPNGTNEVEKQNNFRMLISLPEKDMKRFKACVEKGLAVAYSPLCMETKALTIADSAL</sequence>
<dbReference type="PANTHER" id="PTHR31147">
    <property type="entry name" value="ACYL TRANSFERASE 4"/>
    <property type="match status" value="1"/>
</dbReference>